<keyword evidence="2" id="KW-0479">Metal-binding</keyword>
<dbReference type="AlphaFoldDB" id="A0A9F5IQ55"/>
<dbReference type="GO" id="GO:0005925">
    <property type="term" value="C:focal adhesion"/>
    <property type="evidence" value="ECO:0007669"/>
    <property type="project" value="TreeGrafter"/>
</dbReference>
<name>A0A9F5IQ55_PYTBI</name>
<gene>
    <name evidence="5" type="primary">LOC112541247</name>
</gene>
<dbReference type="GO" id="GO:0098609">
    <property type="term" value="P:cell-cell adhesion"/>
    <property type="evidence" value="ECO:0007669"/>
    <property type="project" value="TreeGrafter"/>
</dbReference>
<reference evidence="5" key="1">
    <citation type="submission" date="2025-08" db="UniProtKB">
        <authorList>
            <consortium name="RefSeq"/>
        </authorList>
    </citation>
    <scope>IDENTIFICATION</scope>
    <source>
        <tissue evidence="5">Liver</tissue>
    </source>
</reference>
<dbReference type="OrthoDB" id="25414at2759"/>
<evidence type="ECO:0000256" key="1">
    <source>
        <dbReference type="ARBA" id="ARBA00022737"/>
    </source>
</evidence>
<dbReference type="PANTHER" id="PTHR24207:SF0">
    <property type="entry name" value="LIPOMA-PREFERRED PARTNER"/>
    <property type="match status" value="1"/>
</dbReference>
<dbReference type="Proteomes" id="UP000695026">
    <property type="component" value="Unplaced"/>
</dbReference>
<dbReference type="KEGG" id="pbi:112541247"/>
<evidence type="ECO:0000256" key="2">
    <source>
        <dbReference type="ARBA" id="ARBA00023038"/>
    </source>
</evidence>
<accession>A0A9F5IQ55</accession>
<evidence type="ECO:0000256" key="3">
    <source>
        <dbReference type="SAM" id="MobiDB-lite"/>
    </source>
</evidence>
<organism evidence="4 5">
    <name type="scientific">Python bivittatus</name>
    <name type="common">Burmese python</name>
    <name type="synonym">Python molurus bivittatus</name>
    <dbReference type="NCBI Taxonomy" id="176946"/>
    <lineage>
        <taxon>Eukaryota</taxon>
        <taxon>Metazoa</taxon>
        <taxon>Chordata</taxon>
        <taxon>Craniata</taxon>
        <taxon>Vertebrata</taxon>
        <taxon>Euteleostomi</taxon>
        <taxon>Lepidosauria</taxon>
        <taxon>Squamata</taxon>
        <taxon>Bifurcata</taxon>
        <taxon>Unidentata</taxon>
        <taxon>Episquamata</taxon>
        <taxon>Toxicofera</taxon>
        <taxon>Serpentes</taxon>
        <taxon>Henophidia</taxon>
        <taxon>Pythonidae</taxon>
        <taxon>Python</taxon>
    </lineage>
</organism>
<dbReference type="OMA" id="HEAEPWY"/>
<dbReference type="PANTHER" id="PTHR24207">
    <property type="entry name" value="ZYX102 PROTEIN"/>
    <property type="match status" value="1"/>
</dbReference>
<sequence>MPASYATASSSAGPPFSVQVKVAKPVVGYNQPRRRAEPAYGPPSPQLGYGAKPPPQYASEPGSRARPHEAEPWYPEPPSYGRRLGEGDFYTGPAGQARLGAPLGQYQAGLVKAGKDELAAPQIPAGTGGLRFPHQPPPCRPEEELDRLTKKLIYDLNNPPTAEYFGRCAQCGENVVGDGTGCVAMDQGTAALGKSQWVGSTASPTLPLCSEMGSSFLFAGKLADRCDCQVAAVP</sequence>
<keyword evidence="1" id="KW-0677">Repeat</keyword>
<keyword evidence="2" id="KW-0862">Zinc</keyword>
<keyword evidence="4" id="KW-1185">Reference proteome</keyword>
<dbReference type="GO" id="GO:0001725">
    <property type="term" value="C:stress fiber"/>
    <property type="evidence" value="ECO:0007669"/>
    <property type="project" value="TreeGrafter"/>
</dbReference>
<dbReference type="RefSeq" id="XP_025025650.1">
    <property type="nucleotide sequence ID" value="XM_025169882.1"/>
</dbReference>
<feature type="region of interest" description="Disordered" evidence="3">
    <location>
        <begin position="29"/>
        <end position="93"/>
    </location>
</feature>
<evidence type="ECO:0000313" key="4">
    <source>
        <dbReference type="Proteomes" id="UP000695026"/>
    </source>
</evidence>
<protein>
    <submittedName>
        <fullName evidence="5">Lipoma-preferred partner homolog</fullName>
    </submittedName>
</protein>
<keyword evidence="2" id="KW-0440">LIM domain</keyword>
<dbReference type="GeneID" id="112541247"/>
<proteinExistence type="predicted"/>
<evidence type="ECO:0000313" key="5">
    <source>
        <dbReference type="RefSeq" id="XP_025025650.1"/>
    </source>
</evidence>